<dbReference type="PANTHER" id="PTHR35133:SF5">
    <property type="entry name" value="PROTEIN EFFECTOR OF TRANSCRIPTION 2-LIKE"/>
    <property type="match status" value="1"/>
</dbReference>
<dbReference type="KEGG" id="dzi:111303125"/>
<sequence>MPMAEAILAAVDTRSKREDHHRTKDGSLFSKWKVPFKLQNLLSPLFTSKLAFNDTQTTDLTKLPFSVLIGPDDWKDYSVGKEGVARYRCENLPRSLEPGIYELAIYCHGSASRDNRGKLDPNNDVVVYLGVADNVRRRLQQYGRTGDHLGSGGSGEKASGFFEDMFSRGFSIAYRWAPMKSTADAQRMEAGRLKTYDYAWNKVSNGPRRHDDILEKLDKCASNCTTQAIFSRKHPPFLQKQLGIKIKASKLLSHDNQFSKYADGESYNFLSPVFKFSRSQPRLVLDHGGSNENDTITCGLLLGDDSICRKPPVEGRKMCAEHKGKETKGSSMRLSTSEKSQLQKAYTEHVVLDNGDFNVHGAKTPSFGLVPLLAGGNPEIEQCSPICGVAMDDGSLCRRQPVSGRQRCDLHKGRKICSSNSKRVPYVVFDSDADEDSGFYKRSSELFIPGKVETGVAPQRPVFSKGYDTICGVELGNGYFCTKQPGRGRDRCEDHKGMRVNSLFSGLDRESTLDVSDTGSRFNPHNWNYGSSSSSKSICGATTCNGSFCQRTVKGNDRCEQHLDYGGRSSSSNSGARYSNHGGSSSSICGAPTHNGSSCQRTVMGNGRCFQHLNYDGGSSSSSSSSSNFSSRYLNYGGCSTSICGAPTCNGSFCQRTVKGNGRCFQHLNYGDSSSSSSNFSSPYSYYGGCSTSICGAPTRNGSFCRRTVKGNGRCWQH</sequence>
<gene>
    <name evidence="2" type="primary">LOC111303125</name>
</gene>
<organism evidence="1 2">
    <name type="scientific">Durio zibethinus</name>
    <name type="common">Durian</name>
    <dbReference type="NCBI Taxonomy" id="66656"/>
    <lineage>
        <taxon>Eukaryota</taxon>
        <taxon>Viridiplantae</taxon>
        <taxon>Streptophyta</taxon>
        <taxon>Embryophyta</taxon>
        <taxon>Tracheophyta</taxon>
        <taxon>Spermatophyta</taxon>
        <taxon>Magnoliopsida</taxon>
        <taxon>eudicotyledons</taxon>
        <taxon>Gunneridae</taxon>
        <taxon>Pentapetalae</taxon>
        <taxon>rosids</taxon>
        <taxon>malvids</taxon>
        <taxon>Malvales</taxon>
        <taxon>Malvaceae</taxon>
        <taxon>Helicteroideae</taxon>
        <taxon>Durio</taxon>
    </lineage>
</organism>
<dbReference type="GO" id="GO:0003677">
    <property type="term" value="F:DNA binding"/>
    <property type="evidence" value="ECO:0007669"/>
    <property type="project" value="InterPro"/>
</dbReference>
<dbReference type="RefSeq" id="XP_022754906.1">
    <property type="nucleotide sequence ID" value="XM_022899171.1"/>
</dbReference>
<dbReference type="GO" id="GO:0006355">
    <property type="term" value="P:regulation of DNA-templated transcription"/>
    <property type="evidence" value="ECO:0007669"/>
    <property type="project" value="InterPro"/>
</dbReference>
<evidence type="ECO:0000313" key="1">
    <source>
        <dbReference type="Proteomes" id="UP000515121"/>
    </source>
</evidence>
<dbReference type="GeneID" id="111303125"/>
<dbReference type="Pfam" id="PF19239">
    <property type="entry name" value="GIY_YIG_domain"/>
    <property type="match status" value="1"/>
</dbReference>
<protein>
    <submittedName>
        <fullName evidence="2">Protein EFFECTOR OF TRANSCRIPTION 2-like isoform X1</fullName>
    </submittedName>
</protein>
<proteinExistence type="predicted"/>
<dbReference type="InterPro" id="IPR038909">
    <property type="entry name" value="Effector_transcript"/>
</dbReference>
<dbReference type="AlphaFoldDB" id="A0A6P5ZR75"/>
<name>A0A6P5ZR75_DURZI</name>
<accession>A0A6P5ZR75</accession>
<dbReference type="PANTHER" id="PTHR35133">
    <property type="entry name" value="PROTEIN EFFECTOR OF TRANSCRIPTION 2-RELATED"/>
    <property type="match status" value="1"/>
</dbReference>
<dbReference type="OrthoDB" id="1922121at2759"/>
<dbReference type="Proteomes" id="UP000515121">
    <property type="component" value="Unplaced"/>
</dbReference>
<keyword evidence="1" id="KW-1185">Reference proteome</keyword>
<reference evidence="2" key="1">
    <citation type="submission" date="2025-08" db="UniProtKB">
        <authorList>
            <consortium name="RefSeq"/>
        </authorList>
    </citation>
    <scope>IDENTIFICATION</scope>
    <source>
        <tissue evidence="2">Fruit stalk</tissue>
    </source>
</reference>
<evidence type="ECO:0000313" key="2">
    <source>
        <dbReference type="RefSeq" id="XP_022754906.1"/>
    </source>
</evidence>